<dbReference type="PROSITE" id="PS00211">
    <property type="entry name" value="ABC_TRANSPORTER_1"/>
    <property type="match status" value="2"/>
</dbReference>
<keyword evidence="5 8" id="KW-0067">ATP-binding</keyword>
<dbReference type="NCBIfam" id="NF007739">
    <property type="entry name" value="PRK10419.1"/>
    <property type="match status" value="2"/>
</dbReference>
<keyword evidence="3" id="KW-0813">Transport</keyword>
<evidence type="ECO:0000256" key="4">
    <source>
        <dbReference type="ARBA" id="ARBA00022741"/>
    </source>
</evidence>
<organism evidence="8 9">
    <name type="scientific">Bradyrhizobium hipponense</name>
    <dbReference type="NCBI Taxonomy" id="2605638"/>
    <lineage>
        <taxon>Bacteria</taxon>
        <taxon>Pseudomonadati</taxon>
        <taxon>Pseudomonadota</taxon>
        <taxon>Alphaproteobacteria</taxon>
        <taxon>Hyphomicrobiales</taxon>
        <taxon>Nitrobacteraceae</taxon>
        <taxon>Bradyrhizobium</taxon>
    </lineage>
</organism>
<comment type="subcellular location">
    <subcellularLocation>
        <location evidence="1">Cell inner membrane</location>
        <topology evidence="1">Peripheral membrane protein</topology>
    </subcellularLocation>
</comment>
<dbReference type="CDD" id="cd03257">
    <property type="entry name" value="ABC_NikE_OppD_transporters"/>
    <property type="match status" value="2"/>
</dbReference>
<dbReference type="PANTHER" id="PTHR43776:SF7">
    <property type="entry name" value="D,D-DIPEPTIDE TRANSPORT ATP-BINDING PROTEIN DDPF-RELATED"/>
    <property type="match status" value="1"/>
</dbReference>
<keyword evidence="9" id="KW-1185">Reference proteome</keyword>
<dbReference type="GO" id="GO:0005886">
    <property type="term" value="C:plasma membrane"/>
    <property type="evidence" value="ECO:0007669"/>
    <property type="project" value="UniProtKB-SubCell"/>
</dbReference>
<evidence type="ECO:0000256" key="6">
    <source>
        <dbReference type="ARBA" id="ARBA00024722"/>
    </source>
</evidence>
<evidence type="ECO:0000313" key="9">
    <source>
        <dbReference type="Proteomes" id="UP000324797"/>
    </source>
</evidence>
<evidence type="ECO:0000256" key="1">
    <source>
        <dbReference type="ARBA" id="ARBA00004417"/>
    </source>
</evidence>
<dbReference type="SMART" id="SM00382">
    <property type="entry name" value="AAA"/>
    <property type="match status" value="2"/>
</dbReference>
<reference evidence="8 9" key="1">
    <citation type="submission" date="2019-08" db="EMBL/GenBank/DDBJ databases">
        <title>Bradyrhizobium hipponensis sp. nov., a rhizobium isolated from a Lupinus angustifolius root nodule in Tunisia.</title>
        <authorList>
            <person name="Off K."/>
            <person name="Rejili M."/>
            <person name="Mars M."/>
            <person name="Brachmann A."/>
            <person name="Marin M."/>
        </authorList>
    </citation>
    <scope>NUCLEOTIDE SEQUENCE [LARGE SCALE GENOMIC DNA]</scope>
    <source>
        <strain evidence="9">aSej3</strain>
    </source>
</reference>
<feature type="domain" description="ABC transporter" evidence="7">
    <location>
        <begin position="9"/>
        <end position="260"/>
    </location>
</feature>
<dbReference type="InterPro" id="IPR003439">
    <property type="entry name" value="ABC_transporter-like_ATP-bd"/>
</dbReference>
<dbReference type="FunFam" id="3.40.50.300:FF:000016">
    <property type="entry name" value="Oligopeptide ABC transporter ATP-binding component"/>
    <property type="match status" value="2"/>
</dbReference>
<comment type="caution">
    <text evidence="8">The sequence shown here is derived from an EMBL/GenBank/DDBJ whole genome shotgun (WGS) entry which is preliminary data.</text>
</comment>
<dbReference type="SUPFAM" id="SSF52540">
    <property type="entry name" value="P-loop containing nucleoside triphosphate hydrolases"/>
    <property type="match status" value="2"/>
</dbReference>
<dbReference type="PANTHER" id="PTHR43776">
    <property type="entry name" value="TRANSPORT ATP-BINDING PROTEIN"/>
    <property type="match status" value="1"/>
</dbReference>
<dbReference type="Proteomes" id="UP000324797">
    <property type="component" value="Unassembled WGS sequence"/>
</dbReference>
<sequence length="545" mass="59746">MDAINQPLLAVSDLSVAFHQGGSTTLAVDKVSFQIKRGECLALVGESGSGKSVSALSILKLLPYPSASHPSGSIRFKGRELIDQSEQQMREIRGSDISIIFQEPMTSLNPLHTIEAQIGEIIQLHNPTSNAQTRERTLELLTQVGIPEPETRLKSYPHQLSGGQRQRVMIAMALANEPDLLIADEPTTALDVTVQAQILTLLAEIRARLGMSLLFITHDLGIVRRIADIVCVMKGGEIVEQGPVEQVFTGPKHPYTRDLLAAEPKPDPAPPQPNAPVVMSADDLKVWFPIKRGLMRKTVGHIKAVDGVSVVVRKGETLGVVGESGSGKTTLGLALLRLISSNGRIVFLGNDIQGLRFKQMRPFRRDMQIVFQDPFGSLSPRMSVADIIAEGLSVHQPKLSREEREARVVKAIEDVGLKPDTRYRYPHEFSGGQRQRISIARAVVLEPDFVVLDEPTSALDMLIQAQMVDLLRELQRKRDLTYVFISHDLRVVASLASHLIVMRGGKVVEEGQAAELFKNPKTDYTRALFAAAFRLETAGNGASAT</sequence>
<dbReference type="InterPro" id="IPR017871">
    <property type="entry name" value="ABC_transporter-like_CS"/>
</dbReference>
<dbReference type="Pfam" id="PF00005">
    <property type="entry name" value="ABC_tran"/>
    <property type="match status" value="2"/>
</dbReference>
<name>A0A5S4YTI9_9BRAD</name>
<comment type="function">
    <text evidence="6">Involved in beta-(1--&gt;2)glucan export. Transmembrane domains (TMD) form a pore in the inner membrane and the ATP-binding domain (NBD) is responsible for energy generation.</text>
</comment>
<evidence type="ECO:0000259" key="7">
    <source>
        <dbReference type="PROSITE" id="PS50893"/>
    </source>
</evidence>
<accession>A0A5S4YTI9</accession>
<dbReference type="Pfam" id="PF08352">
    <property type="entry name" value="oligo_HPY"/>
    <property type="match status" value="2"/>
</dbReference>
<feature type="domain" description="ABC transporter" evidence="7">
    <location>
        <begin position="290"/>
        <end position="529"/>
    </location>
</feature>
<protein>
    <submittedName>
        <fullName evidence="8">ABC transporter ATP-binding protein</fullName>
    </submittedName>
</protein>
<evidence type="ECO:0000313" key="8">
    <source>
        <dbReference type="EMBL" id="TYO66675.1"/>
    </source>
</evidence>
<dbReference type="Gene3D" id="3.40.50.300">
    <property type="entry name" value="P-loop containing nucleotide triphosphate hydrolases"/>
    <property type="match status" value="2"/>
</dbReference>
<dbReference type="InterPro" id="IPR013563">
    <property type="entry name" value="Oligopep_ABC_C"/>
</dbReference>
<dbReference type="NCBIfam" id="NF008453">
    <property type="entry name" value="PRK11308.1"/>
    <property type="match status" value="2"/>
</dbReference>
<dbReference type="GO" id="GO:0015833">
    <property type="term" value="P:peptide transport"/>
    <property type="evidence" value="ECO:0007669"/>
    <property type="project" value="InterPro"/>
</dbReference>
<dbReference type="GO" id="GO:0005524">
    <property type="term" value="F:ATP binding"/>
    <property type="evidence" value="ECO:0007669"/>
    <property type="project" value="UniProtKB-KW"/>
</dbReference>
<dbReference type="GO" id="GO:0016887">
    <property type="term" value="F:ATP hydrolysis activity"/>
    <property type="evidence" value="ECO:0007669"/>
    <property type="project" value="InterPro"/>
</dbReference>
<gene>
    <name evidence="8" type="ORF">FXV83_10350</name>
</gene>
<evidence type="ECO:0000256" key="3">
    <source>
        <dbReference type="ARBA" id="ARBA00022448"/>
    </source>
</evidence>
<dbReference type="RefSeq" id="WP_148739069.1">
    <property type="nucleotide sequence ID" value="NZ_VSTH01000029.1"/>
</dbReference>
<dbReference type="InterPro" id="IPR050319">
    <property type="entry name" value="ABC_transp_ATP-bind"/>
</dbReference>
<dbReference type="GO" id="GO:0055085">
    <property type="term" value="P:transmembrane transport"/>
    <property type="evidence" value="ECO:0007669"/>
    <property type="project" value="UniProtKB-ARBA"/>
</dbReference>
<evidence type="ECO:0000256" key="5">
    <source>
        <dbReference type="ARBA" id="ARBA00022840"/>
    </source>
</evidence>
<evidence type="ECO:0000256" key="2">
    <source>
        <dbReference type="ARBA" id="ARBA00005417"/>
    </source>
</evidence>
<dbReference type="AlphaFoldDB" id="A0A5S4YTI9"/>
<dbReference type="PROSITE" id="PS50893">
    <property type="entry name" value="ABC_TRANSPORTER_2"/>
    <property type="match status" value="2"/>
</dbReference>
<comment type="similarity">
    <text evidence="2">Belongs to the ABC transporter superfamily.</text>
</comment>
<keyword evidence="4" id="KW-0547">Nucleotide-binding</keyword>
<dbReference type="InterPro" id="IPR027417">
    <property type="entry name" value="P-loop_NTPase"/>
</dbReference>
<dbReference type="EMBL" id="VSTH01000029">
    <property type="protein sequence ID" value="TYO66675.1"/>
    <property type="molecule type" value="Genomic_DNA"/>
</dbReference>
<dbReference type="InterPro" id="IPR003593">
    <property type="entry name" value="AAA+_ATPase"/>
</dbReference>
<proteinExistence type="inferred from homology"/>